<keyword evidence="3" id="KW-0804">Transcription</keyword>
<dbReference type="SUPFAM" id="SSF48498">
    <property type="entry name" value="Tetracyclin repressor-like, C-terminal domain"/>
    <property type="match status" value="1"/>
</dbReference>
<evidence type="ECO:0000259" key="5">
    <source>
        <dbReference type="PROSITE" id="PS50977"/>
    </source>
</evidence>
<keyword evidence="2 4" id="KW-0238">DNA-binding</keyword>
<dbReference type="RefSeq" id="WP_331217402.1">
    <property type="nucleotide sequence ID" value="NZ_JAZGQK010000028.1"/>
</dbReference>
<evidence type="ECO:0000256" key="4">
    <source>
        <dbReference type="PROSITE-ProRule" id="PRU00335"/>
    </source>
</evidence>
<protein>
    <submittedName>
        <fullName evidence="6">Helix-turn-helix domain-containing protein</fullName>
    </submittedName>
</protein>
<dbReference type="PANTHER" id="PTHR30055:SF234">
    <property type="entry name" value="HTH-TYPE TRANSCRIPTIONAL REGULATOR BETI"/>
    <property type="match status" value="1"/>
</dbReference>
<dbReference type="Pfam" id="PF21597">
    <property type="entry name" value="TetR_C_43"/>
    <property type="match status" value="1"/>
</dbReference>
<gene>
    <name evidence="6" type="ORF">V1633_28680</name>
</gene>
<comment type="caution">
    <text evidence="6">The sequence shown here is derived from an EMBL/GenBank/DDBJ whole genome shotgun (WGS) entry which is preliminary data.</text>
</comment>
<evidence type="ECO:0000256" key="1">
    <source>
        <dbReference type="ARBA" id="ARBA00023015"/>
    </source>
</evidence>
<dbReference type="InterPro" id="IPR049445">
    <property type="entry name" value="TetR_SbtR-like_C"/>
</dbReference>
<evidence type="ECO:0000313" key="7">
    <source>
        <dbReference type="Proteomes" id="UP001332243"/>
    </source>
</evidence>
<dbReference type="Pfam" id="PF00440">
    <property type="entry name" value="TetR_N"/>
    <property type="match status" value="1"/>
</dbReference>
<name>A0ABU7S101_9ACTN</name>
<feature type="domain" description="HTH tetR-type" evidence="5">
    <location>
        <begin position="21"/>
        <end position="80"/>
    </location>
</feature>
<feature type="DNA-binding region" description="H-T-H motif" evidence="4">
    <location>
        <begin position="43"/>
        <end position="62"/>
    </location>
</feature>
<dbReference type="PROSITE" id="PS50977">
    <property type="entry name" value="HTH_TETR_2"/>
    <property type="match status" value="1"/>
</dbReference>
<dbReference type="EMBL" id="JAZGQK010000028">
    <property type="protein sequence ID" value="MEE6262467.1"/>
    <property type="molecule type" value="Genomic_DNA"/>
</dbReference>
<dbReference type="InterPro" id="IPR050109">
    <property type="entry name" value="HTH-type_TetR-like_transc_reg"/>
</dbReference>
<dbReference type="SUPFAM" id="SSF46689">
    <property type="entry name" value="Homeodomain-like"/>
    <property type="match status" value="1"/>
</dbReference>
<keyword evidence="7" id="KW-1185">Reference proteome</keyword>
<reference evidence="6 7" key="1">
    <citation type="submission" date="2024-01" db="EMBL/GenBank/DDBJ databases">
        <title>Genome insights into Plantactinospora sonchi sp. nov.</title>
        <authorList>
            <person name="Wang L."/>
        </authorList>
    </citation>
    <scope>NUCLEOTIDE SEQUENCE [LARGE SCALE GENOMIC DNA]</scope>
    <source>
        <strain evidence="6 7">NEAU-QY2</strain>
    </source>
</reference>
<evidence type="ECO:0000256" key="3">
    <source>
        <dbReference type="ARBA" id="ARBA00023163"/>
    </source>
</evidence>
<dbReference type="Proteomes" id="UP001332243">
    <property type="component" value="Unassembled WGS sequence"/>
</dbReference>
<dbReference type="PANTHER" id="PTHR30055">
    <property type="entry name" value="HTH-TYPE TRANSCRIPTIONAL REGULATOR RUTR"/>
    <property type="match status" value="1"/>
</dbReference>
<proteinExistence type="predicted"/>
<evidence type="ECO:0000313" key="6">
    <source>
        <dbReference type="EMBL" id="MEE6262467.1"/>
    </source>
</evidence>
<dbReference type="PRINTS" id="PR00455">
    <property type="entry name" value="HTHTETR"/>
</dbReference>
<dbReference type="Gene3D" id="1.10.357.10">
    <property type="entry name" value="Tetracycline Repressor, domain 2"/>
    <property type="match status" value="1"/>
</dbReference>
<sequence length="199" mass="21946">MTSADPVSENLARRPKRADARRNYQALLAAAQDVFAEQGAAGSLEEVARRAGVGIGTLYRHFPTRRDLFESLYIDEVEALARTAADLADLPPWDALSAWLQRFVRYLATKRALVEELVHESEFFRNCRGMIYAAGAPLLERAQEAGAVRADASFDDTLRMISGLTAVQYTDPEQRDRVLRIALDGLRTGSAGASAVRPH</sequence>
<keyword evidence="1" id="KW-0805">Transcription regulation</keyword>
<evidence type="ECO:0000256" key="2">
    <source>
        <dbReference type="ARBA" id="ARBA00023125"/>
    </source>
</evidence>
<dbReference type="InterPro" id="IPR036271">
    <property type="entry name" value="Tet_transcr_reg_TetR-rel_C_sf"/>
</dbReference>
<organism evidence="6 7">
    <name type="scientific">Plantactinospora sonchi</name>
    <dbReference type="NCBI Taxonomy" id="1544735"/>
    <lineage>
        <taxon>Bacteria</taxon>
        <taxon>Bacillati</taxon>
        <taxon>Actinomycetota</taxon>
        <taxon>Actinomycetes</taxon>
        <taxon>Micromonosporales</taxon>
        <taxon>Micromonosporaceae</taxon>
        <taxon>Plantactinospora</taxon>
    </lineage>
</organism>
<dbReference type="InterPro" id="IPR001647">
    <property type="entry name" value="HTH_TetR"/>
</dbReference>
<accession>A0ABU7S101</accession>
<dbReference type="InterPro" id="IPR009057">
    <property type="entry name" value="Homeodomain-like_sf"/>
</dbReference>